<dbReference type="InterPro" id="IPR002197">
    <property type="entry name" value="HTH_Fis"/>
</dbReference>
<comment type="caution">
    <text evidence="9">The sequence shown here is derived from an EMBL/GenBank/DDBJ whole genome shotgun (WGS) entry which is preliminary data.</text>
</comment>
<dbReference type="Pfam" id="PF00072">
    <property type="entry name" value="Response_reg"/>
    <property type="match status" value="1"/>
</dbReference>
<dbReference type="InterPro" id="IPR058031">
    <property type="entry name" value="AAA_lid_NorR"/>
</dbReference>
<feature type="domain" description="Sigma-54 factor interaction" evidence="7">
    <location>
        <begin position="142"/>
        <end position="370"/>
    </location>
</feature>
<evidence type="ECO:0000313" key="10">
    <source>
        <dbReference type="Proteomes" id="UP000235015"/>
    </source>
</evidence>
<dbReference type="InterPro" id="IPR027417">
    <property type="entry name" value="P-loop_NTPase"/>
</dbReference>
<keyword evidence="4" id="KW-0238">DNA-binding</keyword>
<dbReference type="InterPro" id="IPR001789">
    <property type="entry name" value="Sig_transdc_resp-reg_receiver"/>
</dbReference>
<dbReference type="PROSITE" id="PS00688">
    <property type="entry name" value="SIGMA54_INTERACT_3"/>
    <property type="match status" value="1"/>
</dbReference>
<proteinExistence type="predicted"/>
<dbReference type="PROSITE" id="PS00676">
    <property type="entry name" value="SIGMA54_INTERACT_2"/>
    <property type="match status" value="1"/>
</dbReference>
<dbReference type="Gene3D" id="1.10.8.60">
    <property type="match status" value="1"/>
</dbReference>
<feature type="domain" description="Response regulatory" evidence="8">
    <location>
        <begin position="3"/>
        <end position="117"/>
    </location>
</feature>
<dbReference type="FunFam" id="3.40.50.300:FF:000006">
    <property type="entry name" value="DNA-binding transcriptional regulator NtrC"/>
    <property type="match status" value="1"/>
</dbReference>
<dbReference type="GO" id="GO:0000160">
    <property type="term" value="P:phosphorelay signal transduction system"/>
    <property type="evidence" value="ECO:0007669"/>
    <property type="project" value="InterPro"/>
</dbReference>
<dbReference type="GO" id="GO:0006355">
    <property type="term" value="P:regulation of DNA-templated transcription"/>
    <property type="evidence" value="ECO:0007669"/>
    <property type="project" value="InterPro"/>
</dbReference>
<dbReference type="Gene3D" id="3.40.50.2300">
    <property type="match status" value="1"/>
</dbReference>
<accession>A0A2N6CXP2</accession>
<dbReference type="CDD" id="cd00156">
    <property type="entry name" value="REC"/>
    <property type="match status" value="1"/>
</dbReference>
<dbReference type="Pfam" id="PF25601">
    <property type="entry name" value="AAA_lid_14"/>
    <property type="match status" value="1"/>
</dbReference>
<dbReference type="GO" id="GO:0005524">
    <property type="term" value="F:ATP binding"/>
    <property type="evidence" value="ECO:0007669"/>
    <property type="project" value="UniProtKB-KW"/>
</dbReference>
<dbReference type="SMART" id="SM00448">
    <property type="entry name" value="REC"/>
    <property type="match status" value="1"/>
</dbReference>
<evidence type="ECO:0000256" key="4">
    <source>
        <dbReference type="ARBA" id="ARBA00023125"/>
    </source>
</evidence>
<dbReference type="InterPro" id="IPR025943">
    <property type="entry name" value="Sigma_54_int_dom_ATP-bd_2"/>
</dbReference>
<keyword evidence="6" id="KW-0597">Phosphoprotein</keyword>
<dbReference type="Pfam" id="PF02954">
    <property type="entry name" value="HTH_8"/>
    <property type="match status" value="1"/>
</dbReference>
<dbReference type="GO" id="GO:0043565">
    <property type="term" value="F:sequence-specific DNA binding"/>
    <property type="evidence" value="ECO:0007669"/>
    <property type="project" value="InterPro"/>
</dbReference>
<evidence type="ECO:0000256" key="2">
    <source>
        <dbReference type="ARBA" id="ARBA00022840"/>
    </source>
</evidence>
<dbReference type="Gene3D" id="1.10.10.60">
    <property type="entry name" value="Homeodomain-like"/>
    <property type="match status" value="1"/>
</dbReference>
<keyword evidence="3" id="KW-0805">Transcription regulation</keyword>
<dbReference type="PRINTS" id="PR01590">
    <property type="entry name" value="HTHFIS"/>
</dbReference>
<dbReference type="SMART" id="SM00382">
    <property type="entry name" value="AAA"/>
    <property type="match status" value="1"/>
</dbReference>
<keyword evidence="2" id="KW-0067">ATP-binding</keyword>
<protein>
    <submittedName>
        <fullName evidence="9">Sigma-54-dependent Fis family transcriptional regulator</fullName>
    </submittedName>
</protein>
<dbReference type="CDD" id="cd00009">
    <property type="entry name" value="AAA"/>
    <property type="match status" value="1"/>
</dbReference>
<feature type="modified residue" description="4-aspartylphosphate" evidence="6">
    <location>
        <position position="52"/>
    </location>
</feature>
<dbReference type="STRING" id="1111735.GCA_000428045_04145"/>
<keyword evidence="5" id="KW-0804">Transcription</keyword>
<dbReference type="PROSITE" id="PS50045">
    <property type="entry name" value="SIGMA54_INTERACT_4"/>
    <property type="match status" value="1"/>
</dbReference>
<keyword evidence="1" id="KW-0547">Nucleotide-binding</keyword>
<evidence type="ECO:0000313" key="9">
    <source>
        <dbReference type="EMBL" id="PLX62074.1"/>
    </source>
</evidence>
<dbReference type="InterPro" id="IPR003593">
    <property type="entry name" value="AAA+_ATPase"/>
</dbReference>
<evidence type="ECO:0000256" key="3">
    <source>
        <dbReference type="ARBA" id="ARBA00023015"/>
    </source>
</evidence>
<dbReference type="Gene3D" id="3.40.50.300">
    <property type="entry name" value="P-loop containing nucleotide triphosphate hydrolases"/>
    <property type="match status" value="1"/>
</dbReference>
<dbReference type="Proteomes" id="UP000235015">
    <property type="component" value="Unassembled WGS sequence"/>
</dbReference>
<evidence type="ECO:0000256" key="5">
    <source>
        <dbReference type="ARBA" id="ARBA00023163"/>
    </source>
</evidence>
<dbReference type="PANTHER" id="PTHR32071:SF91">
    <property type="entry name" value="TUNGSTATE-RESPONSIVE TWO COMPONENT SIGMA54-DEPENDENT SIGNAL TRANSDUCTION SYSTEM RESPONSE REGULATOR FIS FAMILY"/>
    <property type="match status" value="1"/>
</dbReference>
<evidence type="ECO:0000259" key="7">
    <source>
        <dbReference type="PROSITE" id="PS50045"/>
    </source>
</evidence>
<dbReference type="AlphaFoldDB" id="A0A2N6CXP2"/>
<sequence length="451" mass="49922">MTSVLIVDHEPEIRSFLQRGLQKYFGLVETADSAAAAEVLNDRCYFDLIIADIRLPGRTGVEWVNALRGQGAATGVIFMTAYADLETAVAALRAGAEDFIMKPFRMEQMLASVKRYMDRQKMQRENFVLRRQVEHIFDKSGMVGECELIRSLCQVIKRVAPMPSTVLIEGESGTGKELAARAIHQWSGRSGSFVPVNCGAISAELLESDLFGHIKGAFTGAHQAREGLFTYANEGTLFLDEIGEMPLSMQAHLLRVLEDRTVRPVGSNKEVPVVVRIIAATNQDLGELVSSGEFREDLFYRLNVLSIRMPSLRERLDDIPVLTDYFSKSLASELGVEPPEFSAGDLACLSSYNWPGNVRELKNVIERCLLLNSSPSQCLTRPSSADMAVVARDSDADLQLEGVEKRHILRGLEREGGNKSAAARLLGISRKTLERKVQAWEMSGQRGNRGD</sequence>
<organism evidence="9 10">
    <name type="scientific">Sedimenticola selenatireducens</name>
    <dbReference type="NCBI Taxonomy" id="191960"/>
    <lineage>
        <taxon>Bacteria</taxon>
        <taxon>Pseudomonadati</taxon>
        <taxon>Pseudomonadota</taxon>
        <taxon>Gammaproteobacteria</taxon>
        <taxon>Chromatiales</taxon>
        <taxon>Sedimenticolaceae</taxon>
        <taxon>Sedimenticola</taxon>
    </lineage>
</organism>
<dbReference type="Pfam" id="PF00158">
    <property type="entry name" value="Sigma54_activat"/>
    <property type="match status" value="1"/>
</dbReference>
<dbReference type="SUPFAM" id="SSF52172">
    <property type="entry name" value="CheY-like"/>
    <property type="match status" value="1"/>
</dbReference>
<evidence type="ECO:0000256" key="6">
    <source>
        <dbReference type="PROSITE-ProRule" id="PRU00169"/>
    </source>
</evidence>
<name>A0A2N6CXP2_9GAMM</name>
<evidence type="ECO:0000256" key="1">
    <source>
        <dbReference type="ARBA" id="ARBA00022741"/>
    </source>
</evidence>
<dbReference type="EMBL" id="PKUN01000009">
    <property type="protein sequence ID" value="PLX62074.1"/>
    <property type="molecule type" value="Genomic_DNA"/>
</dbReference>
<dbReference type="InterPro" id="IPR025944">
    <property type="entry name" value="Sigma_54_int_dom_CS"/>
</dbReference>
<dbReference type="InterPro" id="IPR011006">
    <property type="entry name" value="CheY-like_superfamily"/>
</dbReference>
<evidence type="ECO:0000259" key="8">
    <source>
        <dbReference type="PROSITE" id="PS50110"/>
    </source>
</evidence>
<reference evidence="9 10" key="1">
    <citation type="submission" date="2017-11" db="EMBL/GenBank/DDBJ databases">
        <title>Genome-resolved metagenomics identifies genetic mobility, metabolic interactions, and unexpected diversity in perchlorate-reducing communities.</title>
        <authorList>
            <person name="Barnum T.P."/>
            <person name="Figueroa I.A."/>
            <person name="Carlstrom C.I."/>
            <person name="Lucas L.N."/>
            <person name="Engelbrektson A.L."/>
            <person name="Coates J.D."/>
        </authorList>
    </citation>
    <scope>NUCLEOTIDE SEQUENCE [LARGE SCALE GENOMIC DNA]</scope>
    <source>
        <strain evidence="9">BM301</strain>
    </source>
</reference>
<dbReference type="InterPro" id="IPR002078">
    <property type="entry name" value="Sigma_54_int"/>
</dbReference>
<gene>
    <name evidence="9" type="ORF">C0630_08735</name>
</gene>
<dbReference type="PROSITE" id="PS50110">
    <property type="entry name" value="RESPONSE_REGULATORY"/>
    <property type="match status" value="1"/>
</dbReference>
<dbReference type="InterPro" id="IPR009057">
    <property type="entry name" value="Homeodomain-like_sf"/>
</dbReference>
<dbReference type="SUPFAM" id="SSF52540">
    <property type="entry name" value="P-loop containing nucleoside triphosphate hydrolases"/>
    <property type="match status" value="1"/>
</dbReference>
<dbReference type="PANTHER" id="PTHR32071">
    <property type="entry name" value="TRANSCRIPTIONAL REGULATORY PROTEIN"/>
    <property type="match status" value="1"/>
</dbReference>
<dbReference type="SUPFAM" id="SSF46689">
    <property type="entry name" value="Homeodomain-like"/>
    <property type="match status" value="1"/>
</dbReference>